<dbReference type="PANTHER" id="PTHR30288">
    <property type="entry name" value="FLAGELLAR CAP/ASSEMBLY PROTEIN FLID"/>
    <property type="match status" value="1"/>
</dbReference>
<keyword evidence="8" id="KW-0282">Flagellum</keyword>
<evidence type="ECO:0000256" key="4">
    <source>
        <dbReference type="ARBA" id="ARBA00023143"/>
    </source>
</evidence>
<dbReference type="EMBL" id="LPJR01000072">
    <property type="protein sequence ID" value="KWF21616.1"/>
    <property type="molecule type" value="Genomic_DNA"/>
</dbReference>
<comment type="function">
    <text evidence="5">Required for morphogenesis and for the elongation of the flagellar filament by facilitating polymerization of the flagellin monomers at the tip of growing filament. Forms a capping structure, which prevents flagellin subunits (transported through the central channel of the flagellum) from leaking out without polymerization at the distal end.</text>
</comment>
<gene>
    <name evidence="8" type="ORF">WT56_28495</name>
</gene>
<dbReference type="InterPro" id="IPR040026">
    <property type="entry name" value="FliD"/>
</dbReference>
<dbReference type="PANTHER" id="PTHR30288:SF0">
    <property type="entry name" value="FLAGELLAR HOOK-ASSOCIATED PROTEIN 2"/>
    <property type="match status" value="1"/>
</dbReference>
<accession>A0A132E8I1</accession>
<comment type="subcellular location">
    <subcellularLocation>
        <location evidence="5">Secreted</location>
    </subcellularLocation>
    <subcellularLocation>
        <location evidence="5">Bacterial flagellum</location>
    </subcellularLocation>
</comment>
<evidence type="ECO:0000256" key="3">
    <source>
        <dbReference type="ARBA" id="ARBA00023054"/>
    </source>
</evidence>
<dbReference type="AlphaFoldDB" id="A0A132E8I1"/>
<name>A0A132E8I1_9BURK</name>
<dbReference type="RefSeq" id="WP_060245953.1">
    <property type="nucleotide sequence ID" value="NZ_LPJR01000072.1"/>
</dbReference>
<dbReference type="GO" id="GO:0071973">
    <property type="term" value="P:bacterial-type flagellum-dependent cell motility"/>
    <property type="evidence" value="ECO:0007669"/>
    <property type="project" value="TreeGrafter"/>
</dbReference>
<evidence type="ECO:0000256" key="1">
    <source>
        <dbReference type="ARBA" id="ARBA00009764"/>
    </source>
</evidence>
<keyword evidence="8" id="KW-0969">Cilium</keyword>
<dbReference type="Pfam" id="PF07195">
    <property type="entry name" value="FliD_C"/>
    <property type="match status" value="1"/>
</dbReference>
<keyword evidence="8" id="KW-0966">Cell projection</keyword>
<dbReference type="InterPro" id="IPR010809">
    <property type="entry name" value="FliD_C"/>
</dbReference>
<evidence type="ECO:0000259" key="6">
    <source>
        <dbReference type="Pfam" id="PF02465"/>
    </source>
</evidence>
<evidence type="ECO:0000256" key="2">
    <source>
        <dbReference type="ARBA" id="ARBA00011255"/>
    </source>
</evidence>
<keyword evidence="4 5" id="KW-0975">Bacterial flagellum</keyword>
<dbReference type="Pfam" id="PF02465">
    <property type="entry name" value="FliD_N"/>
    <property type="match status" value="1"/>
</dbReference>
<dbReference type="InterPro" id="IPR003481">
    <property type="entry name" value="FliD_N"/>
</dbReference>
<feature type="domain" description="Flagellar hook-associated protein 2 N-terminal" evidence="6">
    <location>
        <begin position="33"/>
        <end position="128"/>
    </location>
</feature>
<dbReference type="OrthoDB" id="9034667at2"/>
<feature type="domain" description="Flagellar hook-associated protein 2 C-terminal" evidence="7">
    <location>
        <begin position="255"/>
        <end position="478"/>
    </location>
</feature>
<keyword evidence="3" id="KW-0175">Coiled coil</keyword>
<evidence type="ECO:0000259" key="7">
    <source>
        <dbReference type="Pfam" id="PF07195"/>
    </source>
</evidence>
<dbReference type="Proteomes" id="UP000062912">
    <property type="component" value="Unassembled WGS sequence"/>
</dbReference>
<proteinExistence type="inferred from homology"/>
<comment type="similarity">
    <text evidence="1 5">Belongs to the FliD family.</text>
</comment>
<sequence length="500" mass="49664">MSTVNTNTSSASANSALQQAAQSIISGSTGNTTMDVNSLVTALVNAKTAGQTSALTAQQTTDNTQISAYGTLSSALSALQAGLTTLTNGTLQSTFTATPSGNGLTATAGQGAVAGTYNVNVSRIASAQALSSVGFTDPTKGLGSGTLALSLGSQSFSVNIDSSNNTVAGIAAAINGASGNPGITATVVTGTDGAHLVLSSSTTGAANTISVEVSNLSGDAGLSNLGVKSVPGQNGGPSTYTSANSNAAWSQSTPGQDAAFTINNISATSSTNTVTSAIAGVTLNLTSAAVGDAQAQTLTIAPDTKSQATAINNFVSLYNTLVTTMGTLTQFTSGATTQGPLLGDSTLNTIKNTLASLVTTGVKSGSSTLTLSSIGITLQADGTLQADSTKLNTALQNNPASVAALFNSTNGVGAQMSTAITNFTKTGGLIDLRTTALNADLKSIAQQQSNLSDYATQLTNQYQAQFTALNTLMATMNNNSQYLTQLFGGQNSAGALSNNK</sequence>
<comment type="subunit">
    <text evidence="2 5">Homopentamer.</text>
</comment>
<dbReference type="GO" id="GO:0009421">
    <property type="term" value="C:bacterial-type flagellum filament cap"/>
    <property type="evidence" value="ECO:0007669"/>
    <property type="project" value="InterPro"/>
</dbReference>
<evidence type="ECO:0000313" key="8">
    <source>
        <dbReference type="EMBL" id="KWF21616.1"/>
    </source>
</evidence>
<dbReference type="GO" id="GO:0007155">
    <property type="term" value="P:cell adhesion"/>
    <property type="evidence" value="ECO:0007669"/>
    <property type="project" value="InterPro"/>
</dbReference>
<keyword evidence="5" id="KW-0964">Secreted</keyword>
<organism evidence="8 9">
    <name type="scientific">Burkholderia pseudomultivorans</name>
    <dbReference type="NCBI Taxonomy" id="1207504"/>
    <lineage>
        <taxon>Bacteria</taxon>
        <taxon>Pseudomonadati</taxon>
        <taxon>Pseudomonadota</taxon>
        <taxon>Betaproteobacteria</taxon>
        <taxon>Burkholderiales</taxon>
        <taxon>Burkholderiaceae</taxon>
        <taxon>Burkholderia</taxon>
        <taxon>Burkholderia cepacia complex</taxon>
    </lineage>
</organism>
<protein>
    <recommendedName>
        <fullName evidence="5">Flagellar hook-associated protein 2</fullName>
        <shortName evidence="5">HAP2</shortName>
    </recommendedName>
    <alternativeName>
        <fullName evidence="5">Flagellar cap protein</fullName>
    </alternativeName>
</protein>
<comment type="caution">
    <text evidence="8">The sequence shown here is derived from an EMBL/GenBank/DDBJ whole genome shotgun (WGS) entry which is preliminary data.</text>
</comment>
<dbReference type="GO" id="GO:0009424">
    <property type="term" value="C:bacterial-type flagellum hook"/>
    <property type="evidence" value="ECO:0007669"/>
    <property type="project" value="UniProtKB-UniRule"/>
</dbReference>
<reference evidence="8 9" key="1">
    <citation type="submission" date="2015-11" db="EMBL/GenBank/DDBJ databases">
        <title>Expanding the genomic diversity of Burkholderia species for the development of highly accurate diagnostics.</title>
        <authorList>
            <person name="Sahl J."/>
            <person name="Keim P."/>
            <person name="Wagner D."/>
        </authorList>
    </citation>
    <scope>NUCLEOTIDE SEQUENCE [LARGE SCALE GENOMIC DNA]</scope>
    <source>
        <strain evidence="8 9">MSMB368WGS</strain>
    </source>
</reference>
<evidence type="ECO:0000256" key="5">
    <source>
        <dbReference type="RuleBase" id="RU362066"/>
    </source>
</evidence>
<dbReference type="GO" id="GO:0005576">
    <property type="term" value="C:extracellular region"/>
    <property type="evidence" value="ECO:0007669"/>
    <property type="project" value="UniProtKB-SubCell"/>
</dbReference>
<evidence type="ECO:0000313" key="9">
    <source>
        <dbReference type="Proteomes" id="UP000062912"/>
    </source>
</evidence>